<sequence length="35" mass="4423">MNPNWVVMGVTLLTWALLFFYLWRLDRRIRDLEKR</sequence>
<name>A0A849SRY2_UNCEI</name>
<evidence type="ECO:0000313" key="2">
    <source>
        <dbReference type="EMBL" id="NOT34140.1"/>
    </source>
</evidence>
<keyword evidence="1" id="KW-1133">Transmembrane helix</keyword>
<dbReference type="EMBL" id="JABFRW010000095">
    <property type="protein sequence ID" value="NOT34140.1"/>
    <property type="molecule type" value="Genomic_DNA"/>
</dbReference>
<accession>A0A849SRY2</accession>
<organism evidence="2 3">
    <name type="scientific">Eiseniibacteriota bacterium</name>
    <dbReference type="NCBI Taxonomy" id="2212470"/>
    <lineage>
        <taxon>Bacteria</taxon>
        <taxon>Candidatus Eiseniibacteriota</taxon>
    </lineage>
</organism>
<dbReference type="NCBIfam" id="TIGR04391">
    <property type="entry name" value="CcmD_alt_fam"/>
    <property type="match status" value="1"/>
</dbReference>
<evidence type="ECO:0000313" key="3">
    <source>
        <dbReference type="Proteomes" id="UP000580839"/>
    </source>
</evidence>
<dbReference type="AlphaFoldDB" id="A0A849SRY2"/>
<dbReference type="Proteomes" id="UP000580839">
    <property type="component" value="Unassembled WGS sequence"/>
</dbReference>
<proteinExistence type="predicted"/>
<comment type="caution">
    <text evidence="2">The sequence shown here is derived from an EMBL/GenBank/DDBJ whole genome shotgun (WGS) entry which is preliminary data.</text>
</comment>
<evidence type="ECO:0000256" key="1">
    <source>
        <dbReference type="SAM" id="Phobius"/>
    </source>
</evidence>
<keyword evidence="1" id="KW-0812">Transmembrane</keyword>
<feature type="transmembrane region" description="Helical" evidence="1">
    <location>
        <begin position="6"/>
        <end position="25"/>
    </location>
</feature>
<gene>
    <name evidence="2" type="ORF">HOP12_08230</name>
</gene>
<dbReference type="InterPro" id="IPR030888">
    <property type="entry name" value="Put_ccm"/>
</dbReference>
<keyword evidence="1" id="KW-0472">Membrane</keyword>
<protein>
    <submittedName>
        <fullName evidence="2">CcmD family protein</fullName>
    </submittedName>
</protein>
<reference evidence="2 3" key="1">
    <citation type="submission" date="2020-04" db="EMBL/GenBank/DDBJ databases">
        <title>Metagenomic profiling of ammonia- and methane-oxidizing microorganisms in a Dutch drinking water treatment plant.</title>
        <authorList>
            <person name="Poghosyan L."/>
            <person name="Leucker S."/>
        </authorList>
    </citation>
    <scope>NUCLEOTIDE SEQUENCE [LARGE SCALE GENOMIC DNA]</scope>
    <source>
        <strain evidence="2">S-RSF-IL-03</strain>
    </source>
</reference>